<keyword evidence="1" id="KW-1133">Transmembrane helix</keyword>
<keyword evidence="1" id="KW-0812">Transmembrane</keyword>
<dbReference type="OrthoDB" id="2111682at2"/>
<evidence type="ECO:0000313" key="3">
    <source>
        <dbReference type="Proteomes" id="UP000053354"/>
    </source>
</evidence>
<keyword evidence="1" id="KW-0472">Membrane</keyword>
<dbReference type="Proteomes" id="UP000053354">
    <property type="component" value="Chromosome"/>
</dbReference>
<evidence type="ECO:0008006" key="4">
    <source>
        <dbReference type="Google" id="ProtNLM"/>
    </source>
</evidence>
<feature type="transmembrane region" description="Helical" evidence="1">
    <location>
        <begin position="68"/>
        <end position="88"/>
    </location>
</feature>
<proteinExistence type="predicted"/>
<dbReference type="KEGG" id="pll:I858_011405"/>
<protein>
    <recommendedName>
        <fullName evidence="4">DUF2512 domain-containing protein</fullName>
    </recommendedName>
</protein>
<dbReference type="RefSeq" id="WP_049694675.1">
    <property type="nucleotide sequence ID" value="NZ_CP016540.2"/>
</dbReference>
<gene>
    <name evidence="2" type="ORF">I858_011405</name>
</gene>
<accession>A0A1B1S327</accession>
<reference evidence="2" key="1">
    <citation type="submission" date="2016-10" db="EMBL/GenBank/DDBJ databases">
        <authorList>
            <person name="See-Too W.S."/>
        </authorList>
    </citation>
    <scope>NUCLEOTIDE SEQUENCE</scope>
    <source>
        <strain evidence="2">L10.15</strain>
    </source>
</reference>
<sequence length="132" mass="14776">MRHLVALVVKFVLIAVVLSVILSLMFHVSIVNALLISLSLTPLSYVVGDLLIFLNAGSPRNQKTRNSIAVFVDFVMTFLFIWLIGWLLTGDNFAMVTPALISAVVLAGGEWFFHLFVDRYVVPNYNNLRAHQ</sequence>
<evidence type="ECO:0000313" key="2">
    <source>
        <dbReference type="EMBL" id="ANU27591.1"/>
    </source>
</evidence>
<dbReference type="InterPro" id="IPR019649">
    <property type="entry name" value="DUF2512"/>
</dbReference>
<name>A0A1B1S327_9BACL</name>
<dbReference type="STRING" id="1302659.I858_011405"/>
<feature type="transmembrane region" description="Helical" evidence="1">
    <location>
        <begin position="34"/>
        <end position="56"/>
    </location>
</feature>
<evidence type="ECO:0000256" key="1">
    <source>
        <dbReference type="SAM" id="Phobius"/>
    </source>
</evidence>
<organism evidence="2 3">
    <name type="scientific">Planococcus versutus</name>
    <dbReference type="NCBI Taxonomy" id="1302659"/>
    <lineage>
        <taxon>Bacteria</taxon>
        <taxon>Bacillati</taxon>
        <taxon>Bacillota</taxon>
        <taxon>Bacilli</taxon>
        <taxon>Bacillales</taxon>
        <taxon>Caryophanaceae</taxon>
        <taxon>Planococcus</taxon>
    </lineage>
</organism>
<feature type="transmembrane region" description="Helical" evidence="1">
    <location>
        <begin position="94"/>
        <end position="117"/>
    </location>
</feature>
<keyword evidence="3" id="KW-1185">Reference proteome</keyword>
<dbReference type="Pfam" id="PF10710">
    <property type="entry name" value="DUF2512"/>
    <property type="match status" value="1"/>
</dbReference>
<dbReference type="EMBL" id="CP016540">
    <property type="protein sequence ID" value="ANU27591.1"/>
    <property type="molecule type" value="Genomic_DNA"/>
</dbReference>
<dbReference type="AlphaFoldDB" id="A0A1B1S327"/>
<feature type="transmembrane region" description="Helical" evidence="1">
    <location>
        <begin position="7"/>
        <end position="28"/>
    </location>
</feature>